<dbReference type="RefSeq" id="WP_256396949.1">
    <property type="nucleotide sequence ID" value="NZ_JANHDJ010000006.1"/>
</dbReference>
<dbReference type="EMBL" id="JBHUDM010000005">
    <property type="protein sequence ID" value="MFD1643335.1"/>
    <property type="molecule type" value="Genomic_DNA"/>
</dbReference>
<feature type="compositionally biased region" description="Basic and acidic residues" evidence="1">
    <location>
        <begin position="49"/>
        <end position="58"/>
    </location>
</feature>
<organism evidence="2 3">
    <name type="scientific">Halohasta litorea</name>
    <dbReference type="NCBI Taxonomy" id="869891"/>
    <lineage>
        <taxon>Archaea</taxon>
        <taxon>Methanobacteriati</taxon>
        <taxon>Methanobacteriota</taxon>
        <taxon>Stenosarchaea group</taxon>
        <taxon>Halobacteria</taxon>
        <taxon>Halobacteriales</taxon>
        <taxon>Haloferacaceae</taxon>
        <taxon>Halohasta</taxon>
    </lineage>
</organism>
<dbReference type="AlphaFoldDB" id="A0ABD6DAI9"/>
<reference evidence="2 3" key="1">
    <citation type="journal article" date="2019" name="Int. J. Syst. Evol. Microbiol.">
        <title>The Global Catalogue of Microorganisms (GCM) 10K type strain sequencing project: providing services to taxonomists for standard genome sequencing and annotation.</title>
        <authorList>
            <consortium name="The Broad Institute Genomics Platform"/>
            <consortium name="The Broad Institute Genome Sequencing Center for Infectious Disease"/>
            <person name="Wu L."/>
            <person name="Ma J."/>
        </authorList>
    </citation>
    <scope>NUCLEOTIDE SEQUENCE [LARGE SCALE GENOMIC DNA]</scope>
    <source>
        <strain evidence="2 3">CGMCC 1.10593</strain>
    </source>
</reference>
<protein>
    <submittedName>
        <fullName evidence="2">Uncharacterized protein</fullName>
    </submittedName>
</protein>
<feature type="region of interest" description="Disordered" evidence="1">
    <location>
        <begin position="1"/>
        <end position="58"/>
    </location>
</feature>
<comment type="caution">
    <text evidence="2">The sequence shown here is derived from an EMBL/GenBank/DDBJ whole genome shotgun (WGS) entry which is preliminary data.</text>
</comment>
<dbReference type="Proteomes" id="UP001597052">
    <property type="component" value="Unassembled WGS sequence"/>
</dbReference>
<proteinExistence type="predicted"/>
<evidence type="ECO:0000313" key="2">
    <source>
        <dbReference type="EMBL" id="MFD1643335.1"/>
    </source>
</evidence>
<evidence type="ECO:0000313" key="3">
    <source>
        <dbReference type="Proteomes" id="UP001597052"/>
    </source>
</evidence>
<name>A0ABD6DAI9_9EURY</name>
<sequence length="58" mass="5715">MVSHQSVAGSLADRWLSPGAARAGGVESEGGGGASDRRRASGSGLGGRSPDREYGEAA</sequence>
<accession>A0ABD6DAI9</accession>
<evidence type="ECO:0000256" key="1">
    <source>
        <dbReference type="SAM" id="MobiDB-lite"/>
    </source>
</evidence>
<keyword evidence="3" id="KW-1185">Reference proteome</keyword>
<gene>
    <name evidence="2" type="ORF">ACFSBW_15790</name>
</gene>